<accession>H3KBV0</accession>
<dbReference type="HOGENOM" id="CLU_605371_0_0_4"/>
<organism evidence="3 4">
    <name type="scientific">Sutterella parvirubra YIT 11816</name>
    <dbReference type="NCBI Taxonomy" id="762967"/>
    <lineage>
        <taxon>Bacteria</taxon>
        <taxon>Pseudomonadati</taxon>
        <taxon>Pseudomonadota</taxon>
        <taxon>Betaproteobacteria</taxon>
        <taxon>Burkholderiales</taxon>
        <taxon>Sutterellaceae</taxon>
        <taxon>Sutterella</taxon>
    </lineage>
</organism>
<evidence type="ECO:0000313" key="3">
    <source>
        <dbReference type="EMBL" id="EHY32403.1"/>
    </source>
</evidence>
<comment type="caution">
    <text evidence="3">The sequence shown here is derived from an EMBL/GenBank/DDBJ whole genome shotgun (WGS) entry which is preliminary data.</text>
</comment>
<dbReference type="GO" id="GO:0016787">
    <property type="term" value="F:hydrolase activity"/>
    <property type="evidence" value="ECO:0007669"/>
    <property type="project" value="InterPro"/>
</dbReference>
<dbReference type="InterPro" id="IPR004843">
    <property type="entry name" value="Calcineurin-like_PHP"/>
</dbReference>
<dbReference type="EMBL" id="AFBQ01000025">
    <property type="protein sequence ID" value="EHY32403.1"/>
    <property type="molecule type" value="Genomic_DNA"/>
</dbReference>
<dbReference type="PATRIC" id="fig|762967.3.peg.167"/>
<feature type="compositionally biased region" description="Basic and acidic residues" evidence="1">
    <location>
        <begin position="344"/>
        <end position="362"/>
    </location>
</feature>
<reference evidence="3 4" key="1">
    <citation type="submission" date="2011-11" db="EMBL/GenBank/DDBJ databases">
        <authorList>
            <person name="Weinstock G."/>
            <person name="Sodergren E."/>
            <person name="Clifton S."/>
            <person name="Fulton L."/>
            <person name="Fulton B."/>
            <person name="Courtney L."/>
            <person name="Fronick C."/>
            <person name="Harrison M."/>
            <person name="Strong C."/>
            <person name="Farmer C."/>
            <person name="Delahaunty K."/>
            <person name="Markovic C."/>
            <person name="Hall O."/>
            <person name="Minx P."/>
            <person name="Tomlinson C."/>
            <person name="Mitreva M."/>
            <person name="Hou S."/>
            <person name="Chen J."/>
            <person name="Wollam A."/>
            <person name="Pepin K.H."/>
            <person name="Johnson M."/>
            <person name="Bhonagiri V."/>
            <person name="Zhang X."/>
            <person name="Suruliraj S."/>
            <person name="Warren W."/>
            <person name="Chinwalla A."/>
            <person name="Mardis E.R."/>
            <person name="Wilson R.K."/>
        </authorList>
    </citation>
    <scope>NUCLEOTIDE SEQUENCE [LARGE SCALE GENOMIC DNA]</scope>
    <source>
        <strain evidence="3 4">YIT 11816</strain>
    </source>
</reference>
<proteinExistence type="predicted"/>
<keyword evidence="4" id="KW-1185">Reference proteome</keyword>
<feature type="region of interest" description="Disordered" evidence="1">
    <location>
        <begin position="344"/>
        <end position="452"/>
    </location>
</feature>
<sequence length="452" mass="50574">MAEETKPKPRRGRRPRRSLPKELPEIFFCGDPHGEFAHINEAAREYKPKAMVILGDMQPPAPLEVILAEALKHTEIWWIPGNHDTDTDEFYDYLWRSDLASHNLHGRVANVAGLRIAGLGGVFRGQVWMPDGQPNYFCPATFIRRVGAGNIWRGGLPRRHRSTIFPSVYQSLLKQRADILVTHEAAGCHRKGFCAVDRLGEALKVKWIFHGHQHEDRAYGHHQGMCVRAVGYRGIVNLKGEVIVPAQMDPRESAALESALEYAARSYPTEGLPLPGQPLVFDSGESTADHEAALGREVAKHAPGGRWKPAVVPEIFRNPEGCVCVCDDRRAAEEMRRKLAKAEARERAEEKAERDAQKKALVQEKGVAPEGDDDKKAKRRRRRPRKRRRDEDAAKAARTPGAQTQKSGKPGKTEAQAKPKAEGSAPKPEGEKKSRRRSRRRRKPKAPAAPQS</sequence>
<dbReference type="InterPro" id="IPR029052">
    <property type="entry name" value="Metallo-depent_PP-like"/>
</dbReference>
<protein>
    <submittedName>
        <fullName evidence="3">Ser/Thr phosphatase family protein</fullName>
    </submittedName>
</protein>
<evidence type="ECO:0000313" key="4">
    <source>
        <dbReference type="Proteomes" id="UP000004956"/>
    </source>
</evidence>
<feature type="compositionally biased region" description="Basic residues" evidence="1">
    <location>
        <begin position="377"/>
        <end position="388"/>
    </location>
</feature>
<evidence type="ECO:0000259" key="2">
    <source>
        <dbReference type="Pfam" id="PF00149"/>
    </source>
</evidence>
<dbReference type="Pfam" id="PF00149">
    <property type="entry name" value="Metallophos"/>
    <property type="match status" value="1"/>
</dbReference>
<gene>
    <name evidence="3" type="ORF">HMPREF9440_00197</name>
</gene>
<evidence type="ECO:0000256" key="1">
    <source>
        <dbReference type="SAM" id="MobiDB-lite"/>
    </source>
</evidence>
<feature type="domain" description="Calcineurin-like phosphoesterase" evidence="2">
    <location>
        <begin position="26"/>
        <end position="215"/>
    </location>
</feature>
<name>H3KBV0_9BURK</name>
<feature type="compositionally biased region" description="Basic and acidic residues" evidence="1">
    <location>
        <begin position="411"/>
        <end position="421"/>
    </location>
</feature>
<dbReference type="Proteomes" id="UP000004956">
    <property type="component" value="Unassembled WGS sequence"/>
</dbReference>
<feature type="compositionally biased region" description="Basic residues" evidence="1">
    <location>
        <begin position="433"/>
        <end position="445"/>
    </location>
</feature>
<dbReference type="RefSeq" id="WP_008540575.1">
    <property type="nucleotide sequence ID" value="NZ_JH604858.1"/>
</dbReference>
<dbReference type="Gene3D" id="3.60.21.10">
    <property type="match status" value="1"/>
</dbReference>
<dbReference type="STRING" id="762967.HMPREF9440_00197"/>
<dbReference type="SUPFAM" id="SSF56300">
    <property type="entry name" value="Metallo-dependent phosphatases"/>
    <property type="match status" value="1"/>
</dbReference>
<dbReference type="AlphaFoldDB" id="H3KBV0"/>